<proteinExistence type="predicted"/>
<keyword evidence="2" id="KW-0732">Signal</keyword>
<gene>
    <name evidence="3" type="ORF">SPPG_08988</name>
</gene>
<evidence type="ECO:0008006" key="5">
    <source>
        <dbReference type="Google" id="ProtNLM"/>
    </source>
</evidence>
<organism evidence="3 4">
    <name type="scientific">Spizellomyces punctatus (strain DAOM BR117)</name>
    <dbReference type="NCBI Taxonomy" id="645134"/>
    <lineage>
        <taxon>Eukaryota</taxon>
        <taxon>Fungi</taxon>
        <taxon>Fungi incertae sedis</taxon>
        <taxon>Chytridiomycota</taxon>
        <taxon>Chytridiomycota incertae sedis</taxon>
        <taxon>Chytridiomycetes</taxon>
        <taxon>Spizellomycetales</taxon>
        <taxon>Spizellomycetaceae</taxon>
        <taxon>Spizellomyces</taxon>
    </lineage>
</organism>
<accession>A0A0L0HPW8</accession>
<dbReference type="OrthoDB" id="2136832at2759"/>
<evidence type="ECO:0000256" key="1">
    <source>
        <dbReference type="SAM" id="MobiDB-lite"/>
    </source>
</evidence>
<dbReference type="EMBL" id="KQ257452">
    <property type="protein sequence ID" value="KND03068.1"/>
    <property type="molecule type" value="Genomic_DNA"/>
</dbReference>
<sequence length="167" mass="16814">MKSIVASTALLALGAIAGVQAQNSSSVCAAPLPFEECLNKTNQLAATCSTDLACQCRTSNVYVFCYVNFCGGVGSSHPDYPAATCKRNQVCAQTSQNITQPGWSGSCSNIPTNGNGTTNPGNGTTGNNTGNGNNNSTSGKSSSAAVFTRVGLSGFVVAAVAGSVFLL</sequence>
<dbReference type="VEuPathDB" id="FungiDB:SPPG_08988"/>
<feature type="signal peptide" evidence="2">
    <location>
        <begin position="1"/>
        <end position="21"/>
    </location>
</feature>
<name>A0A0L0HPW8_SPIPD</name>
<dbReference type="RefSeq" id="XP_016611107.1">
    <property type="nucleotide sequence ID" value="XM_016757139.1"/>
</dbReference>
<reference evidence="3 4" key="1">
    <citation type="submission" date="2009-08" db="EMBL/GenBank/DDBJ databases">
        <title>The Genome Sequence of Spizellomyces punctatus strain DAOM BR117.</title>
        <authorList>
            <consortium name="The Broad Institute Genome Sequencing Platform"/>
            <person name="Russ C."/>
            <person name="Cuomo C."/>
            <person name="Shea T."/>
            <person name="Young S.K."/>
            <person name="Zeng Q."/>
            <person name="Koehrsen M."/>
            <person name="Haas B."/>
            <person name="Borodovsky M."/>
            <person name="Guigo R."/>
            <person name="Alvarado L."/>
            <person name="Berlin A."/>
            <person name="Bochicchio J."/>
            <person name="Borenstein D."/>
            <person name="Chapman S."/>
            <person name="Chen Z."/>
            <person name="Engels R."/>
            <person name="Freedman E."/>
            <person name="Gellesch M."/>
            <person name="Goldberg J."/>
            <person name="Griggs A."/>
            <person name="Gujja S."/>
            <person name="Heiman D."/>
            <person name="Hepburn T."/>
            <person name="Howarth C."/>
            <person name="Jen D."/>
            <person name="Larson L."/>
            <person name="Lewis B."/>
            <person name="Mehta T."/>
            <person name="Park D."/>
            <person name="Pearson M."/>
            <person name="Roberts A."/>
            <person name="Saif S."/>
            <person name="Shenoy N."/>
            <person name="Sisk P."/>
            <person name="Stolte C."/>
            <person name="Sykes S."/>
            <person name="Thomson T."/>
            <person name="Walk T."/>
            <person name="White J."/>
            <person name="Yandava C."/>
            <person name="Burger G."/>
            <person name="Gray M.W."/>
            <person name="Holland P.W.H."/>
            <person name="King N."/>
            <person name="Lang F.B.F."/>
            <person name="Roger A.J."/>
            <person name="Ruiz-Trillo I."/>
            <person name="Lander E."/>
            <person name="Nusbaum C."/>
        </authorList>
    </citation>
    <scope>NUCLEOTIDE SEQUENCE [LARGE SCALE GENOMIC DNA]</scope>
    <source>
        <strain evidence="3 4">DAOM BR117</strain>
    </source>
</reference>
<protein>
    <recommendedName>
        <fullName evidence="5">Extracellular membrane protein CFEM domain-containing protein</fullName>
    </recommendedName>
</protein>
<keyword evidence="4" id="KW-1185">Reference proteome</keyword>
<dbReference type="Proteomes" id="UP000053201">
    <property type="component" value="Unassembled WGS sequence"/>
</dbReference>
<dbReference type="AlphaFoldDB" id="A0A0L0HPW8"/>
<evidence type="ECO:0000313" key="3">
    <source>
        <dbReference type="EMBL" id="KND03068.1"/>
    </source>
</evidence>
<feature type="compositionally biased region" description="Low complexity" evidence="1">
    <location>
        <begin position="111"/>
        <end position="139"/>
    </location>
</feature>
<evidence type="ECO:0000256" key="2">
    <source>
        <dbReference type="SAM" id="SignalP"/>
    </source>
</evidence>
<feature type="chain" id="PRO_5005540098" description="Extracellular membrane protein CFEM domain-containing protein" evidence="2">
    <location>
        <begin position="22"/>
        <end position="167"/>
    </location>
</feature>
<feature type="region of interest" description="Disordered" evidence="1">
    <location>
        <begin position="110"/>
        <end position="139"/>
    </location>
</feature>
<evidence type="ECO:0000313" key="4">
    <source>
        <dbReference type="Proteomes" id="UP000053201"/>
    </source>
</evidence>
<dbReference type="InParanoid" id="A0A0L0HPW8"/>
<dbReference type="GeneID" id="27692113"/>